<comment type="caution">
    <text evidence="4">The sequence shown here is derived from an EMBL/GenBank/DDBJ whole genome shotgun (WGS) entry which is preliminary data.</text>
</comment>
<evidence type="ECO:0000313" key="5">
    <source>
        <dbReference type="Proteomes" id="UP000034182"/>
    </source>
</evidence>
<feature type="domain" description="DUF7702" evidence="3">
    <location>
        <begin position="4"/>
        <end position="91"/>
    </location>
</feature>
<feature type="compositionally biased region" description="Pro residues" evidence="1">
    <location>
        <begin position="126"/>
        <end position="159"/>
    </location>
</feature>
<sequence>MGHLNERGWINVATLAVYVPLLAGTLFTLIRQRFRMKSFYYLLTFILVKFVGAAMTIDVQLNNNTTLYTPAAILSTVVLTPLIMAVAELINLKHAAPTPNRTRNRSTTRGLRPLELVNRSANTPSTVPPAYTPSPSPYPPSPSPTLNKPLPPAPRPPPRTARLTRLAHLSILLSLALGVTGGLRVFATAPSASDLSSGRTYMRGAAALAALALVLVAANAVAGFGTSS</sequence>
<gene>
    <name evidence="4" type="ORF">UCDDS831_g08850</name>
</gene>
<proteinExistence type="predicted"/>
<evidence type="ECO:0000313" key="4">
    <source>
        <dbReference type="EMBL" id="KKY13613.1"/>
    </source>
</evidence>
<keyword evidence="2" id="KW-0472">Membrane</keyword>
<feature type="transmembrane region" description="Helical" evidence="2">
    <location>
        <begin position="12"/>
        <end position="30"/>
    </location>
</feature>
<dbReference type="PANTHER" id="PTHR42109:SF2">
    <property type="entry name" value="INTEGRAL MEMBRANE PROTEIN"/>
    <property type="match status" value="1"/>
</dbReference>
<dbReference type="InterPro" id="IPR056119">
    <property type="entry name" value="DUF7702"/>
</dbReference>
<dbReference type="PANTHER" id="PTHR42109">
    <property type="entry name" value="UNPLACED GENOMIC SCAFFOLD UM_SCAF_CONTIG_1.265, WHOLE GENOME SHOTGUN SEQUENCE"/>
    <property type="match status" value="1"/>
</dbReference>
<dbReference type="Pfam" id="PF24800">
    <property type="entry name" value="DUF7702"/>
    <property type="match status" value="1"/>
</dbReference>
<dbReference type="EMBL" id="LAQI01000282">
    <property type="protein sequence ID" value="KKY13613.1"/>
    <property type="molecule type" value="Genomic_DNA"/>
</dbReference>
<evidence type="ECO:0000256" key="2">
    <source>
        <dbReference type="SAM" id="Phobius"/>
    </source>
</evidence>
<feature type="transmembrane region" description="Helical" evidence="2">
    <location>
        <begin position="67"/>
        <end position="87"/>
    </location>
</feature>
<feature type="compositionally biased region" description="Low complexity" evidence="1">
    <location>
        <begin position="97"/>
        <end position="109"/>
    </location>
</feature>
<protein>
    <recommendedName>
        <fullName evidence="3">DUF7702 domain-containing protein</fullName>
    </recommendedName>
</protein>
<feature type="transmembrane region" description="Helical" evidence="2">
    <location>
        <begin position="39"/>
        <end position="61"/>
    </location>
</feature>
<keyword evidence="2" id="KW-1133">Transmembrane helix</keyword>
<feature type="region of interest" description="Disordered" evidence="1">
    <location>
        <begin position="97"/>
        <end position="160"/>
    </location>
</feature>
<keyword evidence="2" id="KW-0812">Transmembrane</keyword>
<feature type="transmembrane region" description="Helical" evidence="2">
    <location>
        <begin position="206"/>
        <end position="225"/>
    </location>
</feature>
<evidence type="ECO:0000256" key="1">
    <source>
        <dbReference type="SAM" id="MobiDB-lite"/>
    </source>
</evidence>
<reference evidence="4 5" key="1">
    <citation type="submission" date="2015-03" db="EMBL/GenBank/DDBJ databases">
        <authorList>
            <person name="Morales-Cruz A."/>
            <person name="Amrine K.C."/>
            <person name="Cantu D."/>
        </authorList>
    </citation>
    <scope>NUCLEOTIDE SEQUENCE [LARGE SCALE GENOMIC DNA]</scope>
    <source>
        <strain evidence="4">DS831</strain>
    </source>
</reference>
<dbReference type="AlphaFoldDB" id="A0A0G2FNW4"/>
<reference evidence="4 5" key="2">
    <citation type="submission" date="2015-05" db="EMBL/GenBank/DDBJ databases">
        <title>Distinctive expansion of gene families associated with plant cell wall degradation and secondary metabolism in the genomes of grapevine trunk pathogens.</title>
        <authorList>
            <person name="Lawrence D.P."/>
            <person name="Travadon R."/>
            <person name="Rolshausen P.E."/>
            <person name="Baumgartner K."/>
        </authorList>
    </citation>
    <scope>NUCLEOTIDE SEQUENCE [LARGE SCALE GENOMIC DNA]</scope>
    <source>
        <strain evidence="4">DS831</strain>
    </source>
</reference>
<name>A0A0G2FNW4_9PEZI</name>
<accession>A0A0G2FNW4</accession>
<organism evidence="4 5">
    <name type="scientific">Diplodia seriata</name>
    <dbReference type="NCBI Taxonomy" id="420778"/>
    <lineage>
        <taxon>Eukaryota</taxon>
        <taxon>Fungi</taxon>
        <taxon>Dikarya</taxon>
        <taxon>Ascomycota</taxon>
        <taxon>Pezizomycotina</taxon>
        <taxon>Dothideomycetes</taxon>
        <taxon>Dothideomycetes incertae sedis</taxon>
        <taxon>Botryosphaeriales</taxon>
        <taxon>Botryosphaeriaceae</taxon>
        <taxon>Diplodia</taxon>
    </lineage>
</organism>
<feature type="transmembrane region" description="Helical" evidence="2">
    <location>
        <begin position="166"/>
        <end position="186"/>
    </location>
</feature>
<dbReference type="Proteomes" id="UP000034182">
    <property type="component" value="Unassembled WGS sequence"/>
</dbReference>
<evidence type="ECO:0000259" key="3">
    <source>
        <dbReference type="Pfam" id="PF24800"/>
    </source>
</evidence>